<organism evidence="2 3">
    <name type="scientific">Castilleja foliolosa</name>
    <dbReference type="NCBI Taxonomy" id="1961234"/>
    <lineage>
        <taxon>Eukaryota</taxon>
        <taxon>Viridiplantae</taxon>
        <taxon>Streptophyta</taxon>
        <taxon>Embryophyta</taxon>
        <taxon>Tracheophyta</taxon>
        <taxon>Spermatophyta</taxon>
        <taxon>Magnoliopsida</taxon>
        <taxon>eudicotyledons</taxon>
        <taxon>Gunneridae</taxon>
        <taxon>Pentapetalae</taxon>
        <taxon>asterids</taxon>
        <taxon>lamiids</taxon>
        <taxon>Lamiales</taxon>
        <taxon>Orobanchaceae</taxon>
        <taxon>Pedicularideae</taxon>
        <taxon>Castillejinae</taxon>
        <taxon>Castilleja</taxon>
    </lineage>
</organism>
<name>A0ABD3E9A3_9LAMI</name>
<sequence length="169" mass="19469">MGPEIDRKRQKIESSSRDHKAIDSSEKTEISIEYTEESDAMALELKAIESGAYDYSCFPLSWSGFDYSPMLACEGSKNFNLALEMARFVLDSIKDDPVNDGKTFEVVCVDKIGIAFFDHFVIQFTIREVVADALVRTIQAFLYYSYPFHNRDEDTRLMDWRWFNPSQGV</sequence>
<dbReference type="Proteomes" id="UP001632038">
    <property type="component" value="Unassembled WGS sequence"/>
</dbReference>
<comment type="caution">
    <text evidence="2">The sequence shown here is derived from an EMBL/GenBank/DDBJ whole genome shotgun (WGS) entry which is preliminary data.</text>
</comment>
<accession>A0ABD3E9A3</accession>
<dbReference type="EMBL" id="JAVIJP010000007">
    <property type="protein sequence ID" value="KAL3649661.1"/>
    <property type="molecule type" value="Genomic_DNA"/>
</dbReference>
<keyword evidence="3" id="KW-1185">Reference proteome</keyword>
<evidence type="ECO:0000256" key="1">
    <source>
        <dbReference type="SAM" id="MobiDB-lite"/>
    </source>
</evidence>
<gene>
    <name evidence="2" type="ORF">CASFOL_006064</name>
</gene>
<proteinExistence type="predicted"/>
<evidence type="ECO:0000313" key="2">
    <source>
        <dbReference type="EMBL" id="KAL3649661.1"/>
    </source>
</evidence>
<evidence type="ECO:0000313" key="3">
    <source>
        <dbReference type="Proteomes" id="UP001632038"/>
    </source>
</evidence>
<dbReference type="AlphaFoldDB" id="A0ABD3E9A3"/>
<protein>
    <submittedName>
        <fullName evidence="2">Uncharacterized protein</fullName>
    </submittedName>
</protein>
<feature type="region of interest" description="Disordered" evidence="1">
    <location>
        <begin position="1"/>
        <end position="27"/>
    </location>
</feature>
<reference evidence="3" key="1">
    <citation type="journal article" date="2024" name="IScience">
        <title>Strigolactones Initiate the Formation of Haustorium-like Structures in Castilleja.</title>
        <authorList>
            <person name="Buerger M."/>
            <person name="Peterson D."/>
            <person name="Chory J."/>
        </authorList>
    </citation>
    <scope>NUCLEOTIDE SEQUENCE [LARGE SCALE GENOMIC DNA]</scope>
</reference>